<dbReference type="InterPro" id="IPR029062">
    <property type="entry name" value="Class_I_gatase-like"/>
</dbReference>
<dbReference type="NCBIfam" id="NF008424">
    <property type="entry name" value="PRK11253.1"/>
    <property type="match status" value="1"/>
</dbReference>
<feature type="active site" description="Charge relay system" evidence="6">
    <location>
        <position position="205"/>
    </location>
</feature>
<dbReference type="InterPro" id="IPR040921">
    <property type="entry name" value="Peptidase_S66C"/>
</dbReference>
<dbReference type="EC" id="3.4.17.13" evidence="9"/>
<proteinExistence type="inferred from homology"/>
<reference evidence="9 10" key="1">
    <citation type="submission" date="2020-04" db="EMBL/GenBank/DDBJ databases">
        <authorList>
            <person name="De Canck E."/>
        </authorList>
    </citation>
    <scope>NUCLEOTIDE SEQUENCE [LARGE SCALE GENOMIC DNA]</scope>
    <source>
        <strain evidence="9 10">LMG 22037</strain>
    </source>
</reference>
<dbReference type="RefSeq" id="WP_035479717.1">
    <property type="nucleotide sequence ID" value="NZ_CADFGL010000020.1"/>
</dbReference>
<name>A0A6J5BUF2_9BURK</name>
<dbReference type="Gene3D" id="3.40.50.10740">
    <property type="entry name" value="Class I glutamine amidotransferase-like"/>
    <property type="match status" value="1"/>
</dbReference>
<dbReference type="PANTHER" id="PTHR30237">
    <property type="entry name" value="MURAMOYLTETRAPEPTIDE CARBOXYPEPTIDASE"/>
    <property type="match status" value="1"/>
</dbReference>
<evidence type="ECO:0000256" key="6">
    <source>
        <dbReference type="PIRSR" id="PIRSR028757-1"/>
    </source>
</evidence>
<evidence type="ECO:0000313" key="10">
    <source>
        <dbReference type="Proteomes" id="UP000494249"/>
    </source>
</evidence>
<dbReference type="GO" id="GO:0106415">
    <property type="term" value="F:muramoyltetrapeptide carboxypeptidase activity"/>
    <property type="evidence" value="ECO:0007669"/>
    <property type="project" value="UniProtKB-EC"/>
</dbReference>
<dbReference type="Gene3D" id="3.50.30.60">
    <property type="entry name" value="LD-carboxypeptidase A C-terminal domain-like"/>
    <property type="match status" value="1"/>
</dbReference>
<dbReference type="InterPro" id="IPR027461">
    <property type="entry name" value="Carboxypeptidase_A_C_sf"/>
</dbReference>
<sequence length="309" mass="33557">MTVHRTFDLIAPSGYPHDPAVLTRALERLRAQGHHVQGVEATQRRYQRFAGTDGERAADLNRLADAAHALPDIVLAVRGGYGAVRILAELDYAGLQRRLADQPVALVGHSDFTAIQLALFARAGLKTFSGPMLLSDFGAEHVSEFTMQHFWAALTVPSVTIARNVPQARAVDVCGTLWGGNLAVLTSLIGTPYMPAVRGGVLFVEDVNEQPFRIERMLYQLHLSGILDQQQALVLGDFSGGKSFDYDNGYDLNAVIDQMRSVTGIPIVTGLQFGHVPDMLTLPVGADAHLVADKDGFRLTLSNYPCLRG</sequence>
<evidence type="ECO:0000259" key="8">
    <source>
        <dbReference type="Pfam" id="PF17676"/>
    </source>
</evidence>
<dbReference type="CDD" id="cd07025">
    <property type="entry name" value="Peptidase_S66"/>
    <property type="match status" value="1"/>
</dbReference>
<evidence type="ECO:0000256" key="2">
    <source>
        <dbReference type="ARBA" id="ARBA00022645"/>
    </source>
</evidence>
<dbReference type="GO" id="GO:0008236">
    <property type="term" value="F:serine-type peptidase activity"/>
    <property type="evidence" value="ECO:0007669"/>
    <property type="project" value="UniProtKB-KW"/>
</dbReference>
<feature type="active site" description="Nucleophile" evidence="6">
    <location>
        <position position="110"/>
    </location>
</feature>
<keyword evidence="2 9" id="KW-0121">Carboxypeptidase</keyword>
<dbReference type="PANTHER" id="PTHR30237:SF2">
    <property type="entry name" value="MUREIN TETRAPEPTIDE CARBOXYPEPTIDASE"/>
    <property type="match status" value="1"/>
</dbReference>
<feature type="domain" description="LD-carboxypeptidase N-terminal" evidence="7">
    <location>
        <begin position="9"/>
        <end position="130"/>
    </location>
</feature>
<keyword evidence="5" id="KW-0720">Serine protease</keyword>
<evidence type="ECO:0000256" key="4">
    <source>
        <dbReference type="ARBA" id="ARBA00022801"/>
    </source>
</evidence>
<dbReference type="Pfam" id="PF17676">
    <property type="entry name" value="Peptidase_S66C"/>
    <property type="match status" value="1"/>
</dbReference>
<dbReference type="SUPFAM" id="SSF52317">
    <property type="entry name" value="Class I glutamine amidotransferase-like"/>
    <property type="match status" value="1"/>
</dbReference>
<evidence type="ECO:0000259" key="7">
    <source>
        <dbReference type="Pfam" id="PF02016"/>
    </source>
</evidence>
<dbReference type="GO" id="GO:0006508">
    <property type="term" value="P:proteolysis"/>
    <property type="evidence" value="ECO:0007669"/>
    <property type="project" value="UniProtKB-KW"/>
</dbReference>
<dbReference type="SUPFAM" id="SSF141986">
    <property type="entry name" value="LD-carboxypeptidase A C-terminal domain-like"/>
    <property type="match status" value="1"/>
</dbReference>
<dbReference type="InterPro" id="IPR040449">
    <property type="entry name" value="Peptidase_S66_N"/>
</dbReference>
<dbReference type="Proteomes" id="UP000494249">
    <property type="component" value="Unassembled WGS sequence"/>
</dbReference>
<comment type="similarity">
    <text evidence="1">Belongs to the peptidase S66 family.</text>
</comment>
<keyword evidence="4 9" id="KW-0378">Hydrolase</keyword>
<accession>A0A6J5BUF2</accession>
<feature type="active site" description="Charge relay system" evidence="6">
    <location>
        <position position="275"/>
    </location>
</feature>
<evidence type="ECO:0000256" key="3">
    <source>
        <dbReference type="ARBA" id="ARBA00022670"/>
    </source>
</evidence>
<evidence type="ECO:0000256" key="1">
    <source>
        <dbReference type="ARBA" id="ARBA00010233"/>
    </source>
</evidence>
<dbReference type="Pfam" id="PF02016">
    <property type="entry name" value="Peptidase_S66"/>
    <property type="match status" value="1"/>
</dbReference>
<dbReference type="EMBL" id="CADIKB010000023">
    <property type="protein sequence ID" value="CAB3715025.1"/>
    <property type="molecule type" value="Genomic_DNA"/>
</dbReference>
<dbReference type="InterPro" id="IPR003507">
    <property type="entry name" value="S66_fam"/>
</dbReference>
<evidence type="ECO:0000256" key="5">
    <source>
        <dbReference type="ARBA" id="ARBA00022825"/>
    </source>
</evidence>
<gene>
    <name evidence="9" type="primary">ldcA</name>
    <name evidence="9" type="ORF">LMG22037_04301</name>
</gene>
<dbReference type="PIRSF" id="PIRSF028757">
    <property type="entry name" value="LD-carboxypeptidase"/>
    <property type="match status" value="1"/>
</dbReference>
<keyword evidence="3" id="KW-0645">Protease</keyword>
<organism evidence="9 10">
    <name type="scientific">Paraburkholderia phenoliruptrix</name>
    <dbReference type="NCBI Taxonomy" id="252970"/>
    <lineage>
        <taxon>Bacteria</taxon>
        <taxon>Pseudomonadati</taxon>
        <taxon>Pseudomonadota</taxon>
        <taxon>Betaproteobacteria</taxon>
        <taxon>Burkholderiales</taxon>
        <taxon>Burkholderiaceae</taxon>
        <taxon>Paraburkholderia</taxon>
    </lineage>
</organism>
<protein>
    <submittedName>
        <fullName evidence="9">Murein tetrapeptide carboxypeptidase</fullName>
        <ecNumber evidence="9">3.4.17.13</ecNumber>
    </submittedName>
</protein>
<dbReference type="AlphaFoldDB" id="A0A6J5BUF2"/>
<feature type="domain" description="LD-carboxypeptidase C-terminal" evidence="8">
    <location>
        <begin position="175"/>
        <end position="290"/>
    </location>
</feature>
<dbReference type="InterPro" id="IPR027478">
    <property type="entry name" value="LdcA_N"/>
</dbReference>
<evidence type="ECO:0000313" key="9">
    <source>
        <dbReference type="EMBL" id="CAB3715025.1"/>
    </source>
</evidence>